<gene>
    <name evidence="1" type="ORF">BDN72DRAFT_847614</name>
</gene>
<dbReference type="EMBL" id="ML208522">
    <property type="protein sequence ID" value="TFK63448.1"/>
    <property type="molecule type" value="Genomic_DNA"/>
</dbReference>
<organism evidence="1 2">
    <name type="scientific">Pluteus cervinus</name>
    <dbReference type="NCBI Taxonomy" id="181527"/>
    <lineage>
        <taxon>Eukaryota</taxon>
        <taxon>Fungi</taxon>
        <taxon>Dikarya</taxon>
        <taxon>Basidiomycota</taxon>
        <taxon>Agaricomycotina</taxon>
        <taxon>Agaricomycetes</taxon>
        <taxon>Agaricomycetidae</taxon>
        <taxon>Agaricales</taxon>
        <taxon>Pluteineae</taxon>
        <taxon>Pluteaceae</taxon>
        <taxon>Pluteus</taxon>
    </lineage>
</organism>
<proteinExistence type="predicted"/>
<dbReference type="Proteomes" id="UP000308600">
    <property type="component" value="Unassembled WGS sequence"/>
</dbReference>
<sequence>MSHPSFHPILTQHFDTNEVAFAKIDKEISTYQENIRVLNAFRNTFTPIYRLPPEVLTRIFSFTREFPKPHIYHGTAPFTPWLIVTRVSQHWRNVSFGSPGLWSYISSAFHKRVGQECLRLSKEAPLAIDLRYIAAHEVDQLVNPSLFRIRELKLGLTSNAWNGFSPNLVSTPAPLLEHLSIFITDTSSPVMIPDMIFAGSTPRLRHLVLSGCSFDISSPLLTDLTVLELRKPPQKISTVDILTTLQTLPCLTSLVLANVLQTGVPPVSSDLDIVSLSALESLSIVGQSFVQDLDTLSHLSFPATTTLQLHSDAGTREGQAITALSDFLSVHKTARLQDLSTVSPTNIELQCSSATLRLFISSQRSEPTEVIKYLDFDLVGEWEHLLDLPDTPDTASLLSSLPMTSITSFLTNCDIGIGTWTNTIGSLPNLQRIEATGTESYNLLSAIVKDFKATCPAVFGNKSRSRAGTRGRRRKGKGSRGGGRSKAQTQPSSTSDAGSSLQSTETWDPIFPSLETIMLEETTFPARTTELVAALRARRMADKGIKTLGIAECRGVKESLIGRLQDSVDHVMWDGRTGSDEGDDDDDSGVEHEDNVSYLPLTYTWLGGFTPQMAALAWSANTTAG</sequence>
<evidence type="ECO:0000313" key="2">
    <source>
        <dbReference type="Proteomes" id="UP000308600"/>
    </source>
</evidence>
<accession>A0ACD3ACS2</accession>
<name>A0ACD3ACS2_9AGAR</name>
<evidence type="ECO:0000313" key="1">
    <source>
        <dbReference type="EMBL" id="TFK63448.1"/>
    </source>
</evidence>
<protein>
    <submittedName>
        <fullName evidence="1">Uncharacterized protein</fullName>
    </submittedName>
</protein>
<reference evidence="1 2" key="1">
    <citation type="journal article" date="2019" name="Nat. Ecol. Evol.">
        <title>Megaphylogeny resolves global patterns of mushroom evolution.</title>
        <authorList>
            <person name="Varga T."/>
            <person name="Krizsan K."/>
            <person name="Foldi C."/>
            <person name="Dima B."/>
            <person name="Sanchez-Garcia M."/>
            <person name="Sanchez-Ramirez S."/>
            <person name="Szollosi G.J."/>
            <person name="Szarkandi J.G."/>
            <person name="Papp V."/>
            <person name="Albert L."/>
            <person name="Andreopoulos W."/>
            <person name="Angelini C."/>
            <person name="Antonin V."/>
            <person name="Barry K.W."/>
            <person name="Bougher N.L."/>
            <person name="Buchanan P."/>
            <person name="Buyck B."/>
            <person name="Bense V."/>
            <person name="Catcheside P."/>
            <person name="Chovatia M."/>
            <person name="Cooper J."/>
            <person name="Damon W."/>
            <person name="Desjardin D."/>
            <person name="Finy P."/>
            <person name="Geml J."/>
            <person name="Haridas S."/>
            <person name="Hughes K."/>
            <person name="Justo A."/>
            <person name="Karasinski D."/>
            <person name="Kautmanova I."/>
            <person name="Kiss B."/>
            <person name="Kocsube S."/>
            <person name="Kotiranta H."/>
            <person name="LaButti K.M."/>
            <person name="Lechner B.E."/>
            <person name="Liimatainen K."/>
            <person name="Lipzen A."/>
            <person name="Lukacs Z."/>
            <person name="Mihaltcheva S."/>
            <person name="Morgado L.N."/>
            <person name="Niskanen T."/>
            <person name="Noordeloos M.E."/>
            <person name="Ohm R.A."/>
            <person name="Ortiz-Santana B."/>
            <person name="Ovrebo C."/>
            <person name="Racz N."/>
            <person name="Riley R."/>
            <person name="Savchenko A."/>
            <person name="Shiryaev A."/>
            <person name="Soop K."/>
            <person name="Spirin V."/>
            <person name="Szebenyi C."/>
            <person name="Tomsovsky M."/>
            <person name="Tulloss R.E."/>
            <person name="Uehling J."/>
            <person name="Grigoriev I.V."/>
            <person name="Vagvolgyi C."/>
            <person name="Papp T."/>
            <person name="Martin F.M."/>
            <person name="Miettinen O."/>
            <person name="Hibbett D.S."/>
            <person name="Nagy L.G."/>
        </authorList>
    </citation>
    <scope>NUCLEOTIDE SEQUENCE [LARGE SCALE GENOMIC DNA]</scope>
    <source>
        <strain evidence="1 2">NL-1719</strain>
    </source>
</reference>
<keyword evidence="2" id="KW-1185">Reference proteome</keyword>